<sequence>MSVYNVASDVANPRRHHRLEDIPAHDPFVLTDTVTGTYYLYTGAAPKLHGVDRYGVLVYKSTDLEQWAGPTVVFSIPDDSWAHPQHGAWAPEVHEYKGRYYLLVTLHNNDRLLEGEPIQGYTRHWRGTSIAVSDTPEGPFELINRDRPVLPETMMTLDGTLYIDEQQQPWIVYCHEWVQTIDGTIEAMRLHDDWTGTVGEPMHLFSGSAAPWLWSTSSHTPNAMPDQASVDIALSDIALSSDAALPKHTASPTDTAPSSDMASHEPTVYVTDGCQLYRTSGGSLVMLWSSYEHDSYVQTIARSVSGKLEGPWEQLEPLVREDSGHGMLFQTVEGAWKLILHRPFRIPESRCYLFDVEDTGDCFRLVK</sequence>
<dbReference type="RefSeq" id="WP_347324533.1">
    <property type="nucleotide sequence ID" value="NZ_JBCGUH010000003.1"/>
</dbReference>
<evidence type="ECO:0000256" key="5">
    <source>
        <dbReference type="SAM" id="MobiDB-lite"/>
    </source>
</evidence>
<dbReference type="CDD" id="cd08981">
    <property type="entry name" value="GH43_Bt1873-like"/>
    <property type="match status" value="1"/>
</dbReference>
<comment type="caution">
    <text evidence="6">The sequence shown here is derived from an EMBL/GenBank/DDBJ whole genome shotgun (WGS) entry which is preliminary data.</text>
</comment>
<protein>
    <submittedName>
        <fullName evidence="6">Glycoside hydrolase family 43 protein</fullName>
    </submittedName>
</protein>
<name>A0ABW4RF12_9BACL</name>
<evidence type="ECO:0000313" key="6">
    <source>
        <dbReference type="EMBL" id="MFD1884892.1"/>
    </source>
</evidence>
<feature type="region of interest" description="Disordered" evidence="5">
    <location>
        <begin position="245"/>
        <end position="264"/>
    </location>
</feature>
<dbReference type="PANTHER" id="PTHR42812">
    <property type="entry name" value="BETA-XYLOSIDASE"/>
    <property type="match status" value="1"/>
</dbReference>
<accession>A0ABW4RF12</accession>
<proteinExistence type="inferred from homology"/>
<evidence type="ECO:0000256" key="2">
    <source>
        <dbReference type="ARBA" id="ARBA00022801"/>
    </source>
</evidence>
<dbReference type="PANTHER" id="PTHR42812:SF14">
    <property type="entry name" value="SECRETED PROTEIN"/>
    <property type="match status" value="1"/>
</dbReference>
<keyword evidence="2 4" id="KW-0378">Hydrolase</keyword>
<evidence type="ECO:0000313" key="7">
    <source>
        <dbReference type="Proteomes" id="UP001597233"/>
    </source>
</evidence>
<feature type="compositionally biased region" description="Polar residues" evidence="5">
    <location>
        <begin position="250"/>
        <end position="261"/>
    </location>
</feature>
<dbReference type="GO" id="GO:0016787">
    <property type="term" value="F:hydrolase activity"/>
    <property type="evidence" value="ECO:0007669"/>
    <property type="project" value="UniProtKB-KW"/>
</dbReference>
<comment type="similarity">
    <text evidence="1 4">Belongs to the glycosyl hydrolase 43 family.</text>
</comment>
<keyword evidence="7" id="KW-1185">Reference proteome</keyword>
<dbReference type="Proteomes" id="UP001597233">
    <property type="component" value="Unassembled WGS sequence"/>
</dbReference>
<dbReference type="Pfam" id="PF04616">
    <property type="entry name" value="Glyco_hydro_43"/>
    <property type="match status" value="1"/>
</dbReference>
<dbReference type="SUPFAM" id="SSF75005">
    <property type="entry name" value="Arabinanase/levansucrase/invertase"/>
    <property type="match status" value="1"/>
</dbReference>
<organism evidence="6 7">
    <name type="scientific">Paenibacillus wenxiniae</name>
    <dbReference type="NCBI Taxonomy" id="1636843"/>
    <lineage>
        <taxon>Bacteria</taxon>
        <taxon>Bacillati</taxon>
        <taxon>Bacillota</taxon>
        <taxon>Bacilli</taxon>
        <taxon>Bacillales</taxon>
        <taxon>Paenibacillaceae</taxon>
        <taxon>Paenibacillus</taxon>
    </lineage>
</organism>
<evidence type="ECO:0000256" key="1">
    <source>
        <dbReference type="ARBA" id="ARBA00009865"/>
    </source>
</evidence>
<evidence type="ECO:0000256" key="4">
    <source>
        <dbReference type="RuleBase" id="RU361187"/>
    </source>
</evidence>
<dbReference type="InterPro" id="IPR006710">
    <property type="entry name" value="Glyco_hydro_43"/>
</dbReference>
<dbReference type="Gene3D" id="2.115.10.20">
    <property type="entry name" value="Glycosyl hydrolase domain, family 43"/>
    <property type="match status" value="1"/>
</dbReference>
<keyword evidence="3 4" id="KW-0326">Glycosidase</keyword>
<dbReference type="InterPro" id="IPR051795">
    <property type="entry name" value="Glycosyl_Hydrlase_43"/>
</dbReference>
<evidence type="ECO:0000256" key="3">
    <source>
        <dbReference type="ARBA" id="ARBA00023295"/>
    </source>
</evidence>
<dbReference type="EMBL" id="JBHUEH010000010">
    <property type="protein sequence ID" value="MFD1884892.1"/>
    <property type="molecule type" value="Genomic_DNA"/>
</dbReference>
<gene>
    <name evidence="6" type="ORF">ACFSC9_05075</name>
</gene>
<reference evidence="7" key="1">
    <citation type="journal article" date="2019" name="Int. J. Syst. Evol. Microbiol.">
        <title>The Global Catalogue of Microorganisms (GCM) 10K type strain sequencing project: providing services to taxonomists for standard genome sequencing and annotation.</title>
        <authorList>
            <consortium name="The Broad Institute Genomics Platform"/>
            <consortium name="The Broad Institute Genome Sequencing Center for Infectious Disease"/>
            <person name="Wu L."/>
            <person name="Ma J."/>
        </authorList>
    </citation>
    <scope>NUCLEOTIDE SEQUENCE [LARGE SCALE GENOMIC DNA]</scope>
    <source>
        <strain evidence="7">CCUG 54950</strain>
    </source>
</reference>
<dbReference type="InterPro" id="IPR023296">
    <property type="entry name" value="Glyco_hydro_beta-prop_sf"/>
</dbReference>